<evidence type="ECO:0000256" key="3">
    <source>
        <dbReference type="ARBA" id="ARBA00022527"/>
    </source>
</evidence>
<dbReference type="InterPro" id="IPR000719">
    <property type="entry name" value="Prot_kinase_dom"/>
</dbReference>
<evidence type="ECO:0000313" key="15">
    <source>
        <dbReference type="EMBL" id="ETV97895.1"/>
    </source>
</evidence>
<dbReference type="InterPro" id="IPR039046">
    <property type="entry name" value="PDPK1"/>
</dbReference>
<gene>
    <name evidence="15" type="ORF">H310_09215</name>
</gene>
<dbReference type="InterPro" id="IPR011993">
    <property type="entry name" value="PH-like_dom_sf"/>
</dbReference>
<evidence type="ECO:0000256" key="13">
    <source>
        <dbReference type="SAM" id="MobiDB-lite"/>
    </source>
</evidence>
<evidence type="ECO:0000256" key="7">
    <source>
        <dbReference type="ARBA" id="ARBA00022777"/>
    </source>
</evidence>
<dbReference type="EC" id="2.7.11.1" evidence="2"/>
<dbReference type="AlphaFoldDB" id="A0A024TUT2"/>
<dbReference type="PANTHER" id="PTHR24356:SF163">
    <property type="entry name" value="3-PHOSPHOINOSITIDE-DEPENDENT PROTEIN KINASE 1-RELATED"/>
    <property type="match status" value="1"/>
</dbReference>
<dbReference type="eggNOG" id="KOG0592">
    <property type="taxonomic scope" value="Eukaryota"/>
</dbReference>
<evidence type="ECO:0000256" key="11">
    <source>
        <dbReference type="PROSITE-ProRule" id="PRU10141"/>
    </source>
</evidence>
<dbReference type="Gene3D" id="1.10.510.10">
    <property type="entry name" value="Transferase(Phosphotransferase) domain 1"/>
    <property type="match status" value="1"/>
</dbReference>
<dbReference type="InterPro" id="IPR017441">
    <property type="entry name" value="Protein_kinase_ATP_BS"/>
</dbReference>
<evidence type="ECO:0000259" key="14">
    <source>
        <dbReference type="PROSITE" id="PS50011"/>
    </source>
</evidence>
<dbReference type="PROSITE" id="PS00107">
    <property type="entry name" value="PROTEIN_KINASE_ATP"/>
    <property type="match status" value="1"/>
</dbReference>
<feature type="region of interest" description="Disordered" evidence="13">
    <location>
        <begin position="357"/>
        <end position="386"/>
    </location>
</feature>
<keyword evidence="4" id="KW-0597">Phosphoprotein</keyword>
<dbReference type="SUPFAM" id="SSF50729">
    <property type="entry name" value="PH domain-like"/>
    <property type="match status" value="1"/>
</dbReference>
<reference evidence="15" key="1">
    <citation type="submission" date="2013-12" db="EMBL/GenBank/DDBJ databases">
        <title>The Genome Sequence of Aphanomyces invadans NJM9701.</title>
        <authorList>
            <consortium name="The Broad Institute Genomics Platform"/>
            <person name="Russ C."/>
            <person name="Tyler B."/>
            <person name="van West P."/>
            <person name="Dieguez-Uribeondo J."/>
            <person name="Young S.K."/>
            <person name="Zeng Q."/>
            <person name="Gargeya S."/>
            <person name="Fitzgerald M."/>
            <person name="Abouelleil A."/>
            <person name="Alvarado L."/>
            <person name="Chapman S.B."/>
            <person name="Gainer-Dewar J."/>
            <person name="Goldberg J."/>
            <person name="Griggs A."/>
            <person name="Gujja S."/>
            <person name="Hansen M."/>
            <person name="Howarth C."/>
            <person name="Imamovic A."/>
            <person name="Ireland A."/>
            <person name="Larimer J."/>
            <person name="McCowan C."/>
            <person name="Murphy C."/>
            <person name="Pearson M."/>
            <person name="Poon T.W."/>
            <person name="Priest M."/>
            <person name="Roberts A."/>
            <person name="Saif S."/>
            <person name="Shea T."/>
            <person name="Sykes S."/>
            <person name="Wortman J."/>
            <person name="Nusbaum C."/>
            <person name="Birren B."/>
        </authorList>
    </citation>
    <scope>NUCLEOTIDE SEQUENCE [LARGE SCALE GENOMIC DNA]</scope>
    <source>
        <strain evidence="15">NJM9701</strain>
    </source>
</reference>
<evidence type="ECO:0000256" key="5">
    <source>
        <dbReference type="ARBA" id="ARBA00022679"/>
    </source>
</evidence>
<comment type="catalytic activity">
    <reaction evidence="10">
        <text>L-seryl-[protein] + ATP = O-phospho-L-seryl-[protein] + ADP + H(+)</text>
        <dbReference type="Rhea" id="RHEA:17989"/>
        <dbReference type="Rhea" id="RHEA-COMP:9863"/>
        <dbReference type="Rhea" id="RHEA-COMP:11604"/>
        <dbReference type="ChEBI" id="CHEBI:15378"/>
        <dbReference type="ChEBI" id="CHEBI:29999"/>
        <dbReference type="ChEBI" id="CHEBI:30616"/>
        <dbReference type="ChEBI" id="CHEBI:83421"/>
        <dbReference type="ChEBI" id="CHEBI:456216"/>
        <dbReference type="EC" id="2.7.11.1"/>
    </reaction>
</comment>
<evidence type="ECO:0000256" key="10">
    <source>
        <dbReference type="ARBA" id="ARBA00048679"/>
    </source>
</evidence>
<dbReference type="GO" id="GO:0004674">
    <property type="term" value="F:protein serine/threonine kinase activity"/>
    <property type="evidence" value="ECO:0007669"/>
    <property type="project" value="UniProtKB-KW"/>
</dbReference>
<sequence length="481" mass="53094">MVCAMTPSRSSNSAAPSSSSQARAGMSPSDFVFGSVLGQGSFAKVYHAQFKKTKANFAVKVMDQEFIKKHDKVPFVVMERQVMSKLSHPNIVKFYCSFKDDESLYMVMELCRGGELLSYICKERDAAKAQGLLDTACSVPVVQFYMAQLIVALQYIHSNQVIHRDLKPDNILFSEQGHLKVTDFGTATLTDSNEHATKFCGTAEYLSPEVLNDMPVGVGSDLWAVGCILFQMLTGRPPFRGETDFLTFQQILSHDSATMEFPAHVPETARDLIRQLLVLNLDARLIDYDAIQAHPFFTGIDWPNISKATPPVVPEKVDLPTPTMDGASPNWSLANVLNDVFGATALVADGPTDLHLFHRNNRSQPSPPSSRTDTTARRQSNASSSSTCMLENNENILLHGDVKLHGSLFTKKSKELLFTTHGRLVVADPKSPAVAYPWGDFQIVPKNSTTFDIRHPSGSFRITDGVHGTQAWCQMLSSFKP</sequence>
<feature type="region of interest" description="Disordered" evidence="13">
    <location>
        <begin position="1"/>
        <end position="23"/>
    </location>
</feature>
<dbReference type="PROSITE" id="PS00108">
    <property type="entry name" value="PROTEIN_KINASE_ST"/>
    <property type="match status" value="1"/>
</dbReference>
<dbReference type="VEuPathDB" id="FungiDB:H310_09215"/>
<dbReference type="InterPro" id="IPR050236">
    <property type="entry name" value="Ser_Thr_kinase_AGC"/>
</dbReference>
<dbReference type="SUPFAM" id="SSF56112">
    <property type="entry name" value="Protein kinase-like (PK-like)"/>
    <property type="match status" value="1"/>
</dbReference>
<comment type="similarity">
    <text evidence="1">Belongs to the protein kinase superfamily. AGC Ser/Thr protein kinase family. PDPK1 subfamily.</text>
</comment>
<feature type="compositionally biased region" description="Low complexity" evidence="13">
    <location>
        <begin position="7"/>
        <end position="23"/>
    </location>
</feature>
<evidence type="ECO:0000256" key="6">
    <source>
        <dbReference type="ARBA" id="ARBA00022741"/>
    </source>
</evidence>
<dbReference type="RefSeq" id="XP_008873456.1">
    <property type="nucleotide sequence ID" value="XM_008875234.1"/>
</dbReference>
<keyword evidence="6 11" id="KW-0547">Nucleotide-binding</keyword>
<dbReference type="STRING" id="157072.A0A024TUT2"/>
<dbReference type="Gene3D" id="3.30.200.20">
    <property type="entry name" value="Phosphorylase Kinase, domain 1"/>
    <property type="match status" value="1"/>
</dbReference>
<dbReference type="CDD" id="cd05581">
    <property type="entry name" value="STKc_PDK1"/>
    <property type="match status" value="1"/>
</dbReference>
<dbReference type="Pfam" id="PF00069">
    <property type="entry name" value="Pkinase"/>
    <property type="match status" value="1"/>
</dbReference>
<evidence type="ECO:0000256" key="4">
    <source>
        <dbReference type="ARBA" id="ARBA00022553"/>
    </source>
</evidence>
<name>A0A024TUT2_9STRA</name>
<dbReference type="FunFam" id="3.30.200.20:FF:000191">
    <property type="entry name" value="3-phosphoinositide-dependent protein kinase 2-like"/>
    <property type="match status" value="1"/>
</dbReference>
<evidence type="ECO:0000256" key="9">
    <source>
        <dbReference type="ARBA" id="ARBA00047899"/>
    </source>
</evidence>
<accession>A0A024TUT2</accession>
<dbReference type="PROSITE" id="PS50011">
    <property type="entry name" value="PROTEIN_KINASE_DOM"/>
    <property type="match status" value="1"/>
</dbReference>
<dbReference type="InterPro" id="IPR011009">
    <property type="entry name" value="Kinase-like_dom_sf"/>
</dbReference>
<dbReference type="FunFam" id="1.10.510.10:FF:000024">
    <property type="entry name" value="Probable serine/threonine-protein kinase cot-1"/>
    <property type="match status" value="1"/>
</dbReference>
<dbReference type="EMBL" id="KI913971">
    <property type="protein sequence ID" value="ETV97895.1"/>
    <property type="molecule type" value="Genomic_DNA"/>
</dbReference>
<dbReference type="GO" id="GO:0035556">
    <property type="term" value="P:intracellular signal transduction"/>
    <property type="evidence" value="ECO:0007669"/>
    <property type="project" value="TreeGrafter"/>
</dbReference>
<evidence type="ECO:0000256" key="8">
    <source>
        <dbReference type="ARBA" id="ARBA00022840"/>
    </source>
</evidence>
<evidence type="ECO:0000256" key="2">
    <source>
        <dbReference type="ARBA" id="ARBA00012513"/>
    </source>
</evidence>
<keyword evidence="3 12" id="KW-0723">Serine/threonine-protein kinase</keyword>
<dbReference type="GeneID" id="20086265"/>
<dbReference type="GO" id="GO:0007010">
    <property type="term" value="P:cytoskeleton organization"/>
    <property type="evidence" value="ECO:0007669"/>
    <property type="project" value="UniProtKB-ARBA"/>
</dbReference>
<dbReference type="GO" id="GO:0005524">
    <property type="term" value="F:ATP binding"/>
    <property type="evidence" value="ECO:0007669"/>
    <property type="project" value="UniProtKB-UniRule"/>
</dbReference>
<evidence type="ECO:0000256" key="12">
    <source>
        <dbReference type="RuleBase" id="RU000304"/>
    </source>
</evidence>
<keyword evidence="8 11" id="KW-0067">ATP-binding</keyword>
<dbReference type="SMART" id="SM00220">
    <property type="entry name" value="S_TKc"/>
    <property type="match status" value="1"/>
</dbReference>
<keyword evidence="5" id="KW-0808">Transferase</keyword>
<organism evidence="15">
    <name type="scientific">Aphanomyces invadans</name>
    <dbReference type="NCBI Taxonomy" id="157072"/>
    <lineage>
        <taxon>Eukaryota</taxon>
        <taxon>Sar</taxon>
        <taxon>Stramenopiles</taxon>
        <taxon>Oomycota</taxon>
        <taxon>Saprolegniomycetes</taxon>
        <taxon>Saprolegniales</taxon>
        <taxon>Verrucalvaceae</taxon>
        <taxon>Aphanomyces</taxon>
    </lineage>
</organism>
<dbReference type="Gene3D" id="2.30.29.30">
    <property type="entry name" value="Pleckstrin-homology domain (PH domain)/Phosphotyrosine-binding domain (PTB)"/>
    <property type="match status" value="1"/>
</dbReference>
<protein>
    <recommendedName>
        <fullName evidence="2">non-specific serine/threonine protein kinase</fullName>
        <ecNumber evidence="2">2.7.11.1</ecNumber>
    </recommendedName>
</protein>
<feature type="binding site" evidence="11">
    <location>
        <position position="69"/>
    </location>
    <ligand>
        <name>ATP</name>
        <dbReference type="ChEBI" id="CHEBI:30616"/>
    </ligand>
</feature>
<comment type="catalytic activity">
    <reaction evidence="9">
        <text>L-threonyl-[protein] + ATP = O-phospho-L-threonyl-[protein] + ADP + H(+)</text>
        <dbReference type="Rhea" id="RHEA:46608"/>
        <dbReference type="Rhea" id="RHEA-COMP:11060"/>
        <dbReference type="Rhea" id="RHEA-COMP:11605"/>
        <dbReference type="ChEBI" id="CHEBI:15378"/>
        <dbReference type="ChEBI" id="CHEBI:30013"/>
        <dbReference type="ChEBI" id="CHEBI:30616"/>
        <dbReference type="ChEBI" id="CHEBI:61977"/>
        <dbReference type="ChEBI" id="CHEBI:456216"/>
        <dbReference type="EC" id="2.7.11.1"/>
    </reaction>
</comment>
<evidence type="ECO:0000256" key="1">
    <source>
        <dbReference type="ARBA" id="ARBA00010006"/>
    </source>
</evidence>
<dbReference type="PANTHER" id="PTHR24356">
    <property type="entry name" value="SERINE/THREONINE-PROTEIN KINASE"/>
    <property type="match status" value="1"/>
</dbReference>
<dbReference type="OrthoDB" id="347657at2759"/>
<keyword evidence="7 15" id="KW-0418">Kinase</keyword>
<proteinExistence type="inferred from homology"/>
<dbReference type="InterPro" id="IPR008271">
    <property type="entry name" value="Ser/Thr_kinase_AS"/>
</dbReference>
<feature type="domain" description="Protein kinase" evidence="14">
    <location>
        <begin position="31"/>
        <end position="297"/>
    </location>
</feature>